<evidence type="ECO:0000313" key="2">
    <source>
        <dbReference type="Proteomes" id="UP001058003"/>
    </source>
</evidence>
<sequence length="78" mass="8689">MHLLQTFVEAVADRLHAATDAHARAQGLVVQRLPWGGRRIGHPMVGRYAAARRERLLHGDADAIDRMFLDAPQPAGRR</sequence>
<keyword evidence="2" id="KW-1185">Reference proteome</keyword>
<accession>A0A9Q9IK53</accession>
<dbReference type="EMBL" id="CP073767">
    <property type="protein sequence ID" value="UWZ54255.1"/>
    <property type="molecule type" value="Genomic_DNA"/>
</dbReference>
<gene>
    <name evidence="1" type="ORF">Daura_48680</name>
</gene>
<dbReference type="Proteomes" id="UP001058003">
    <property type="component" value="Chromosome"/>
</dbReference>
<proteinExistence type="predicted"/>
<name>A0A9Q9IK53_9ACTN</name>
<dbReference type="KEGG" id="daur:Daura_48680"/>
<dbReference type="AlphaFoldDB" id="A0A9Q9IK53"/>
<reference evidence="1" key="1">
    <citation type="submission" date="2021-04" db="EMBL/GenBank/DDBJ databases">
        <title>Dactylosporangium aurantiacum NRRL B-8018 full assembly.</title>
        <authorList>
            <person name="Hartkoorn R.C."/>
            <person name="Beaudoing E."/>
            <person name="Hot D."/>
        </authorList>
    </citation>
    <scope>NUCLEOTIDE SEQUENCE</scope>
    <source>
        <strain evidence="1">NRRL B-8018</strain>
    </source>
</reference>
<dbReference type="OrthoDB" id="3404315at2"/>
<evidence type="ECO:0000313" key="1">
    <source>
        <dbReference type="EMBL" id="UWZ54255.1"/>
    </source>
</evidence>
<dbReference type="RefSeq" id="WP_156090097.1">
    <property type="nucleotide sequence ID" value="NZ_CP073767.1"/>
</dbReference>
<protein>
    <submittedName>
        <fullName evidence="1">Uncharacterized protein</fullName>
    </submittedName>
</protein>
<organism evidence="1 2">
    <name type="scientific">Dactylosporangium aurantiacum</name>
    <dbReference type="NCBI Taxonomy" id="35754"/>
    <lineage>
        <taxon>Bacteria</taxon>
        <taxon>Bacillati</taxon>
        <taxon>Actinomycetota</taxon>
        <taxon>Actinomycetes</taxon>
        <taxon>Micromonosporales</taxon>
        <taxon>Micromonosporaceae</taxon>
        <taxon>Dactylosporangium</taxon>
    </lineage>
</organism>